<gene>
    <name evidence="1" type="ORF">LTS18_015065</name>
</gene>
<keyword evidence="2" id="KW-1185">Reference proteome</keyword>
<sequence>AKEEKTNCGFSLEEMRALVELCYSEALGSERRDVVVQAERERAEGVLGVSEFLWGGGGGGGGGGGSGEGE</sequence>
<organism evidence="1 2">
    <name type="scientific">Coniosporium uncinatum</name>
    <dbReference type="NCBI Taxonomy" id="93489"/>
    <lineage>
        <taxon>Eukaryota</taxon>
        <taxon>Fungi</taxon>
        <taxon>Dikarya</taxon>
        <taxon>Ascomycota</taxon>
        <taxon>Pezizomycotina</taxon>
        <taxon>Dothideomycetes</taxon>
        <taxon>Dothideomycetes incertae sedis</taxon>
        <taxon>Coniosporium</taxon>
    </lineage>
</organism>
<comment type="caution">
    <text evidence="1">The sequence shown here is derived from an EMBL/GenBank/DDBJ whole genome shotgun (WGS) entry which is preliminary data.</text>
</comment>
<accession>A0ACC3DG80</accession>
<evidence type="ECO:0000313" key="1">
    <source>
        <dbReference type="EMBL" id="KAK3070585.1"/>
    </source>
</evidence>
<evidence type="ECO:0000313" key="2">
    <source>
        <dbReference type="Proteomes" id="UP001186974"/>
    </source>
</evidence>
<protein>
    <submittedName>
        <fullName evidence="1">Uncharacterized protein</fullName>
    </submittedName>
</protein>
<dbReference type="EMBL" id="JAWDJW010004945">
    <property type="protein sequence ID" value="KAK3070585.1"/>
    <property type="molecule type" value="Genomic_DNA"/>
</dbReference>
<proteinExistence type="predicted"/>
<dbReference type="Proteomes" id="UP001186974">
    <property type="component" value="Unassembled WGS sequence"/>
</dbReference>
<name>A0ACC3DG80_9PEZI</name>
<feature type="non-terminal residue" evidence="1">
    <location>
        <position position="1"/>
    </location>
</feature>
<reference evidence="1" key="1">
    <citation type="submission" date="2024-09" db="EMBL/GenBank/DDBJ databases">
        <title>Black Yeasts Isolated from many extreme environments.</title>
        <authorList>
            <person name="Coleine C."/>
            <person name="Stajich J.E."/>
            <person name="Selbmann L."/>
        </authorList>
    </citation>
    <scope>NUCLEOTIDE SEQUENCE</scope>
    <source>
        <strain evidence="1">CCFEE 5737</strain>
    </source>
</reference>